<dbReference type="InterPro" id="IPR035994">
    <property type="entry name" value="Nucleoside_phosphorylase_sf"/>
</dbReference>
<feature type="domain" description="Nucleoside phosphorylase" evidence="2">
    <location>
        <begin position="8"/>
        <end position="280"/>
    </location>
</feature>
<dbReference type="InterPro" id="IPR000845">
    <property type="entry name" value="Nucleoside_phosphorylase_d"/>
</dbReference>
<feature type="signal peptide" evidence="1">
    <location>
        <begin position="1"/>
        <end position="24"/>
    </location>
</feature>
<dbReference type="GO" id="GO:0003824">
    <property type="term" value="F:catalytic activity"/>
    <property type="evidence" value="ECO:0007669"/>
    <property type="project" value="InterPro"/>
</dbReference>
<dbReference type="EMBL" id="DS995906">
    <property type="protein sequence ID" value="EEA18685.1"/>
    <property type="molecule type" value="Genomic_DNA"/>
</dbReference>
<dbReference type="VEuPathDB" id="FungiDB:PMAA_009680"/>
<sequence length="668" mass="75233">MPTRHDYRIGWICALPLELAAAQAMLDRTHPQLPNAAADRNNYILGSIGAHNVVITCLPAGVYGTTSATATAIQMRFSYESIQWCLLVGIGGGVGISGAKLDIRLGDVVVCEPTVHYGGVIQYDYGKAVHGGEFVRTGTLDKPPEVLLKALARLQAQHMVHGSTAHLIHQQVLKRYPLLQEEFSCPDPIEDRLFVSDYYHRDASDPNCYKCDPAMLQSRYHRTDNKTRVFYGLIASANQVIKDSKLRDELAQRYGILCFEMEAAGVMNVFPSLVIRGVCDYSDSHKNKRWQGYAAMAAASYAKELILFMPLFDVANSGQVDIVSVQESLEATIWENAKQQTVASFYGTSPAPMDTPESDPIKKFKSKVWESPSEYHNTFSNPERPEDIHAISLSHFSSQFGSSDSYHYKTASDTYDSLKGVSNTFSRVGPSSERILEKISPEIDPREVLNIRSSMARKERLWHPWPCDCIQLVGCLDLWFRNASPPLVVAPASGARTRVKDLAVEIIRFLIQWKEIYGSNYKVLWALGLSDPDRPKNALLKSLIFSISKAYPEEFHRTLSRTEIISDIEDKDEELWLLLHLLMSSITNAFVIVDPEDYHFLSRILNLANECYNTSATSNKVRFFIVFNDVTNEIRYPRTIQVPPPPPRARMQNSTLEPYGWKLFTPGF</sequence>
<dbReference type="AlphaFoldDB" id="B6QUN0"/>
<dbReference type="Gene3D" id="3.40.50.1580">
    <property type="entry name" value="Nucleoside phosphorylase domain"/>
    <property type="match status" value="1"/>
</dbReference>
<dbReference type="STRING" id="441960.B6QUN0"/>
<dbReference type="PANTHER" id="PTHR46082:SF11">
    <property type="entry name" value="AAA+ ATPASE DOMAIN-CONTAINING PROTEIN-RELATED"/>
    <property type="match status" value="1"/>
</dbReference>
<dbReference type="SUPFAM" id="SSF53167">
    <property type="entry name" value="Purine and uridine phosphorylases"/>
    <property type="match status" value="1"/>
</dbReference>
<dbReference type="Proteomes" id="UP000001294">
    <property type="component" value="Unassembled WGS sequence"/>
</dbReference>
<name>B6QUN0_TALMQ</name>
<evidence type="ECO:0000313" key="4">
    <source>
        <dbReference type="Proteomes" id="UP000001294"/>
    </source>
</evidence>
<evidence type="ECO:0000256" key="1">
    <source>
        <dbReference type="SAM" id="SignalP"/>
    </source>
</evidence>
<accession>B6QUN0</accession>
<dbReference type="HOGENOM" id="CLU_411132_0_0_1"/>
<organism evidence="3 4">
    <name type="scientific">Talaromyces marneffei (strain ATCC 18224 / CBS 334.59 / QM 7333)</name>
    <name type="common">Penicillium marneffei</name>
    <dbReference type="NCBI Taxonomy" id="441960"/>
    <lineage>
        <taxon>Eukaryota</taxon>
        <taxon>Fungi</taxon>
        <taxon>Dikarya</taxon>
        <taxon>Ascomycota</taxon>
        <taxon>Pezizomycotina</taxon>
        <taxon>Eurotiomycetes</taxon>
        <taxon>Eurotiomycetidae</taxon>
        <taxon>Eurotiales</taxon>
        <taxon>Trichocomaceae</taxon>
        <taxon>Talaromyces</taxon>
        <taxon>Talaromyces sect. Talaromyces</taxon>
    </lineage>
</organism>
<dbReference type="Pfam" id="PF01048">
    <property type="entry name" value="PNP_UDP_1"/>
    <property type="match status" value="1"/>
</dbReference>
<dbReference type="GO" id="GO:0009116">
    <property type="term" value="P:nucleoside metabolic process"/>
    <property type="evidence" value="ECO:0007669"/>
    <property type="project" value="InterPro"/>
</dbReference>
<dbReference type="PhylomeDB" id="B6QUN0"/>
<evidence type="ECO:0000313" key="3">
    <source>
        <dbReference type="EMBL" id="EEA18685.1"/>
    </source>
</evidence>
<feature type="chain" id="PRO_5002848576" description="Nucleoside phosphorylase domain-containing protein" evidence="1">
    <location>
        <begin position="25"/>
        <end position="668"/>
    </location>
</feature>
<reference evidence="4" key="1">
    <citation type="journal article" date="2015" name="Genome Announc.">
        <title>Genome sequence of the AIDS-associated pathogen Penicillium marneffei (ATCC18224) and its near taxonomic relative Talaromyces stipitatus (ATCC10500).</title>
        <authorList>
            <person name="Nierman W.C."/>
            <person name="Fedorova-Abrams N.D."/>
            <person name="Andrianopoulos A."/>
        </authorList>
    </citation>
    <scope>NUCLEOTIDE SEQUENCE [LARGE SCALE GENOMIC DNA]</scope>
    <source>
        <strain evidence="4">ATCC 18224 / CBS 334.59 / QM 7333</strain>
    </source>
</reference>
<keyword evidence="1" id="KW-0732">Signal</keyword>
<keyword evidence="4" id="KW-1185">Reference proteome</keyword>
<proteinExistence type="predicted"/>
<evidence type="ECO:0000259" key="2">
    <source>
        <dbReference type="Pfam" id="PF01048"/>
    </source>
</evidence>
<protein>
    <recommendedName>
        <fullName evidence="2">Nucleoside phosphorylase domain-containing protein</fullName>
    </recommendedName>
</protein>
<dbReference type="PANTHER" id="PTHR46082">
    <property type="entry name" value="ATP/GTP-BINDING PROTEIN-RELATED"/>
    <property type="match status" value="1"/>
</dbReference>
<gene>
    <name evidence="3" type="ORF">PMAA_009680</name>
</gene>
<dbReference type="InterPro" id="IPR053137">
    <property type="entry name" value="NLR-like"/>
</dbReference>